<evidence type="ECO:0000313" key="10">
    <source>
        <dbReference type="EMBL" id="GAA5799553.1"/>
    </source>
</evidence>
<keyword evidence="2 7" id="KW-0808">Transferase</keyword>
<dbReference type="SMART" id="SM00387">
    <property type="entry name" value="HATPase_c"/>
    <property type="match status" value="1"/>
</dbReference>
<comment type="caution">
    <text evidence="10">The sequence shown here is derived from an EMBL/GenBank/DDBJ whole genome shotgun (WGS) entry which is preliminary data.</text>
</comment>
<evidence type="ECO:0000256" key="8">
    <source>
        <dbReference type="SAM" id="MobiDB-lite"/>
    </source>
</evidence>
<dbReference type="EC" id="2.7.11.-" evidence="7"/>
<dbReference type="EMBL" id="BAABUJ010000013">
    <property type="protein sequence ID" value="GAA5799553.1"/>
    <property type="molecule type" value="Genomic_DNA"/>
</dbReference>
<accession>A0ABP9XZ66</accession>
<gene>
    <name evidence="10" type="ORF">HPULCUR_004969</name>
</gene>
<dbReference type="Proteomes" id="UP001476247">
    <property type="component" value="Unassembled WGS sequence"/>
</dbReference>
<dbReference type="SUPFAM" id="SSF69012">
    <property type="entry name" value="alpha-ketoacid dehydrogenase kinase, N-terminal domain"/>
    <property type="match status" value="1"/>
</dbReference>
<feature type="compositionally biased region" description="Basic residues" evidence="8">
    <location>
        <begin position="471"/>
        <end position="487"/>
    </location>
</feature>
<protein>
    <recommendedName>
        <fullName evidence="7">Protein-serine/threonine kinase</fullName>
        <ecNumber evidence="7">2.7.11.-</ecNumber>
    </recommendedName>
</protein>
<proteinExistence type="inferred from homology"/>
<keyword evidence="4 7" id="KW-0418">Kinase</keyword>
<dbReference type="PANTHER" id="PTHR11947">
    <property type="entry name" value="PYRUVATE DEHYDROGENASE KINASE"/>
    <property type="match status" value="1"/>
</dbReference>
<dbReference type="InterPro" id="IPR005467">
    <property type="entry name" value="His_kinase_dom"/>
</dbReference>
<dbReference type="Pfam" id="PF10436">
    <property type="entry name" value="BCDHK_Adom3"/>
    <property type="match status" value="1"/>
</dbReference>
<evidence type="ECO:0000256" key="7">
    <source>
        <dbReference type="RuleBase" id="RU366032"/>
    </source>
</evidence>
<keyword evidence="6 7" id="KW-0496">Mitochondrion</keyword>
<dbReference type="Gene3D" id="3.30.565.10">
    <property type="entry name" value="Histidine kinase-like ATPase, C-terminal domain"/>
    <property type="match status" value="1"/>
</dbReference>
<organism evidence="10 11">
    <name type="scientific">Helicostylum pulchrum</name>
    <dbReference type="NCBI Taxonomy" id="562976"/>
    <lineage>
        <taxon>Eukaryota</taxon>
        <taxon>Fungi</taxon>
        <taxon>Fungi incertae sedis</taxon>
        <taxon>Mucoromycota</taxon>
        <taxon>Mucoromycotina</taxon>
        <taxon>Mucoromycetes</taxon>
        <taxon>Mucorales</taxon>
        <taxon>Mucorineae</taxon>
        <taxon>Mucoraceae</taxon>
        <taxon>Helicostylum</taxon>
    </lineage>
</organism>
<dbReference type="InterPro" id="IPR003594">
    <property type="entry name" value="HATPase_dom"/>
</dbReference>
<evidence type="ECO:0000256" key="6">
    <source>
        <dbReference type="ARBA" id="ARBA00023128"/>
    </source>
</evidence>
<comment type="subcellular location">
    <subcellularLocation>
        <location evidence="7">Mitochondrion matrix</location>
    </subcellularLocation>
</comment>
<sequence length="527" mass="60183">MSVRKLLPRQLYIAASKRSFTSNIPKYAITKAPISTTNAPKIEVPRTARLDSVQSNSPYHFYQNKVLEEYTAQPVNASTLRQFIFFGRQMNTDRLIKSANWVRNELLVRLAHRIRDFQQLPFFVGTNPHVEYVYKLYWGAFESLRQFPAIATQDDNVRFCELLNNLLEDGLLVLPKLALGLSESSAYYPPDQKDLDKFLNRMLRSRISRRILAEQHLALTEACEHDWDKQSGFGDGYVGIIFVHCSARNLVTRAKSLVYQHIHRYHGDKENNEGLPAPDIEVKILEQNNSNNEKNEILFAYVPEQLEYILYELLDNAVRFTMKKHPDGNYPPIQVTVSANESDVYFRVSDQGGGMTRERYNCLWSYQTRAQKGDFGDFRQVQKVPVSIDERASQASQMGHQHLGIGLTMSKIYSEYWGGELQILTMDGHGTDAYVRIPRLGTNTENLGIEKQAHPVFHNTTRSHSIVTAAPKKKKVSSLKEKPRKGSKPPLANQNIYLSSDQQLLDTSLTSDSFSGNGWSESRIIQS</sequence>
<name>A0ABP9XZ66_9FUNG</name>
<comment type="similarity">
    <text evidence="1 7">Belongs to the PDK/BCKDK protein kinase family.</text>
</comment>
<feature type="domain" description="Histidine kinase" evidence="9">
    <location>
        <begin position="303"/>
        <end position="441"/>
    </location>
</feature>
<evidence type="ECO:0000256" key="2">
    <source>
        <dbReference type="ARBA" id="ARBA00022679"/>
    </source>
</evidence>
<dbReference type="Gene3D" id="1.20.140.20">
    <property type="entry name" value="Alpha-ketoacid/pyruvate dehydrogenase kinase, N-terminal domain"/>
    <property type="match status" value="1"/>
</dbReference>
<dbReference type="InterPro" id="IPR018955">
    <property type="entry name" value="BCDHK/PDK_N"/>
</dbReference>
<dbReference type="PANTHER" id="PTHR11947:SF25">
    <property type="entry name" value="[PYRUVATE DEHYDROGENASE (ACETYL-TRANSFERRING)] KINASE 2, MITOCHONDRIAL"/>
    <property type="match status" value="1"/>
</dbReference>
<evidence type="ECO:0000313" key="11">
    <source>
        <dbReference type="Proteomes" id="UP001476247"/>
    </source>
</evidence>
<keyword evidence="5 7" id="KW-0067">ATP-binding</keyword>
<evidence type="ECO:0000256" key="4">
    <source>
        <dbReference type="ARBA" id="ARBA00022777"/>
    </source>
</evidence>
<evidence type="ECO:0000256" key="5">
    <source>
        <dbReference type="ARBA" id="ARBA00022840"/>
    </source>
</evidence>
<dbReference type="InterPro" id="IPR039028">
    <property type="entry name" value="BCKD/PDK"/>
</dbReference>
<keyword evidence="3 7" id="KW-0547">Nucleotide-binding</keyword>
<evidence type="ECO:0000259" key="9">
    <source>
        <dbReference type="PROSITE" id="PS50109"/>
    </source>
</evidence>
<reference evidence="10 11" key="1">
    <citation type="submission" date="2024-04" db="EMBL/GenBank/DDBJ databases">
        <title>genome sequences of Mucor flavus KT1a and Helicostylum pulchrum KT1b strains isolation_sourced from the surface of a dry-aged beef.</title>
        <authorList>
            <person name="Toyotome T."/>
            <person name="Hosono M."/>
            <person name="Torimaru M."/>
            <person name="Fukuda K."/>
            <person name="Mikami N."/>
        </authorList>
    </citation>
    <scope>NUCLEOTIDE SEQUENCE [LARGE SCALE GENOMIC DNA]</scope>
    <source>
        <strain evidence="10 11">KT1b</strain>
    </source>
</reference>
<feature type="region of interest" description="Disordered" evidence="8">
    <location>
        <begin position="468"/>
        <end position="493"/>
    </location>
</feature>
<evidence type="ECO:0000256" key="1">
    <source>
        <dbReference type="ARBA" id="ARBA00006155"/>
    </source>
</evidence>
<dbReference type="InterPro" id="IPR036890">
    <property type="entry name" value="HATPase_C_sf"/>
</dbReference>
<dbReference type="SUPFAM" id="SSF55874">
    <property type="entry name" value="ATPase domain of HSP90 chaperone/DNA topoisomerase II/histidine kinase"/>
    <property type="match status" value="1"/>
</dbReference>
<dbReference type="Pfam" id="PF02518">
    <property type="entry name" value="HATPase_c"/>
    <property type="match status" value="1"/>
</dbReference>
<dbReference type="InterPro" id="IPR036784">
    <property type="entry name" value="AK/P_DHK_N_sf"/>
</dbReference>
<dbReference type="PROSITE" id="PS50109">
    <property type="entry name" value="HIS_KIN"/>
    <property type="match status" value="1"/>
</dbReference>
<keyword evidence="11" id="KW-1185">Reference proteome</keyword>
<evidence type="ECO:0000256" key="3">
    <source>
        <dbReference type="ARBA" id="ARBA00022741"/>
    </source>
</evidence>